<evidence type="ECO:0000259" key="11">
    <source>
        <dbReference type="PROSITE" id="PS51194"/>
    </source>
</evidence>
<dbReference type="InterPro" id="IPR004087">
    <property type="entry name" value="KH_dom"/>
</dbReference>
<evidence type="ECO:0000256" key="5">
    <source>
        <dbReference type="ARBA" id="ARBA00022840"/>
    </source>
</evidence>
<organism evidence="12 13">
    <name type="scientific">Stichopus japonicus</name>
    <name type="common">Sea cucumber</name>
    <dbReference type="NCBI Taxonomy" id="307972"/>
    <lineage>
        <taxon>Eukaryota</taxon>
        <taxon>Metazoa</taxon>
        <taxon>Echinodermata</taxon>
        <taxon>Eleutherozoa</taxon>
        <taxon>Echinozoa</taxon>
        <taxon>Holothuroidea</taxon>
        <taxon>Aspidochirotacea</taxon>
        <taxon>Aspidochirotida</taxon>
        <taxon>Stichopodidae</taxon>
        <taxon>Apostichopus</taxon>
    </lineage>
</organism>
<keyword evidence="4 8" id="KW-0347">Helicase</keyword>
<keyword evidence="7" id="KW-0694">RNA-binding</keyword>
<dbReference type="CDD" id="cd17958">
    <property type="entry name" value="DEADc_DDX43_DDX53"/>
    <property type="match status" value="1"/>
</dbReference>
<dbReference type="Proteomes" id="UP000230750">
    <property type="component" value="Unassembled WGS sequence"/>
</dbReference>
<dbReference type="SMART" id="SM00322">
    <property type="entry name" value="KH"/>
    <property type="match status" value="2"/>
</dbReference>
<evidence type="ECO:0000259" key="10">
    <source>
        <dbReference type="PROSITE" id="PS51192"/>
    </source>
</evidence>
<comment type="caution">
    <text evidence="12">The sequence shown here is derived from an EMBL/GenBank/DDBJ whole genome shotgun (WGS) entry which is preliminary data.</text>
</comment>
<evidence type="ECO:0000313" key="12">
    <source>
        <dbReference type="EMBL" id="PIK37297.1"/>
    </source>
</evidence>
<dbReference type="Pfam" id="PF00270">
    <property type="entry name" value="DEAD"/>
    <property type="match status" value="1"/>
</dbReference>
<keyword evidence="3 8" id="KW-0378">Hydrolase</keyword>
<dbReference type="SUPFAM" id="SSF54791">
    <property type="entry name" value="Eukaryotic type KH-domain (KH-domain type I)"/>
    <property type="match status" value="2"/>
</dbReference>
<protein>
    <recommendedName>
        <fullName evidence="1">RNA helicase</fullName>
        <ecNumber evidence="1">3.6.4.13</ecNumber>
    </recommendedName>
</protein>
<comment type="similarity">
    <text evidence="8">Belongs to the DEAD box helicase family.</text>
</comment>
<evidence type="ECO:0000256" key="9">
    <source>
        <dbReference type="SAM" id="MobiDB-lite"/>
    </source>
</evidence>
<evidence type="ECO:0000256" key="6">
    <source>
        <dbReference type="ARBA" id="ARBA00047984"/>
    </source>
</evidence>
<dbReference type="InterPro" id="IPR014001">
    <property type="entry name" value="Helicase_ATP-bd"/>
</dbReference>
<feature type="region of interest" description="Disordered" evidence="9">
    <location>
        <begin position="1"/>
        <end position="115"/>
    </location>
</feature>
<feature type="compositionally biased region" description="Polar residues" evidence="9">
    <location>
        <begin position="140"/>
        <end position="151"/>
    </location>
</feature>
<feature type="domain" description="Helicase C-terminal" evidence="11">
    <location>
        <begin position="602"/>
        <end position="724"/>
    </location>
</feature>
<dbReference type="OrthoDB" id="196131at2759"/>
<gene>
    <name evidence="12" type="ORF">BSL78_25875</name>
</gene>
<evidence type="ECO:0000256" key="7">
    <source>
        <dbReference type="PROSITE-ProRule" id="PRU00117"/>
    </source>
</evidence>
<dbReference type="SMART" id="SM00487">
    <property type="entry name" value="DEXDc"/>
    <property type="match status" value="1"/>
</dbReference>
<evidence type="ECO:0000256" key="8">
    <source>
        <dbReference type="RuleBase" id="RU000492"/>
    </source>
</evidence>
<dbReference type="PROSITE" id="PS50084">
    <property type="entry name" value="KH_TYPE_1"/>
    <property type="match status" value="2"/>
</dbReference>
<dbReference type="AlphaFoldDB" id="A0A2G8JNI2"/>
<comment type="catalytic activity">
    <reaction evidence="6">
        <text>ATP + H2O = ADP + phosphate + H(+)</text>
        <dbReference type="Rhea" id="RHEA:13065"/>
        <dbReference type="ChEBI" id="CHEBI:15377"/>
        <dbReference type="ChEBI" id="CHEBI:15378"/>
        <dbReference type="ChEBI" id="CHEBI:30616"/>
        <dbReference type="ChEBI" id="CHEBI:43474"/>
        <dbReference type="ChEBI" id="CHEBI:456216"/>
        <dbReference type="EC" id="3.6.4.13"/>
    </reaction>
</comment>
<dbReference type="PROSITE" id="PS00039">
    <property type="entry name" value="DEAD_ATP_HELICASE"/>
    <property type="match status" value="1"/>
</dbReference>
<feature type="compositionally biased region" description="Polar residues" evidence="9">
    <location>
        <begin position="218"/>
        <end position="233"/>
    </location>
</feature>
<feature type="compositionally biased region" description="Basic and acidic residues" evidence="9">
    <location>
        <begin position="87"/>
        <end position="104"/>
    </location>
</feature>
<evidence type="ECO:0000256" key="2">
    <source>
        <dbReference type="ARBA" id="ARBA00022741"/>
    </source>
</evidence>
<dbReference type="SMART" id="SM00490">
    <property type="entry name" value="HELICc"/>
    <property type="match status" value="1"/>
</dbReference>
<reference evidence="12 13" key="1">
    <citation type="journal article" date="2017" name="PLoS Biol.">
        <title>The sea cucumber genome provides insights into morphological evolution and visceral regeneration.</title>
        <authorList>
            <person name="Zhang X."/>
            <person name="Sun L."/>
            <person name="Yuan J."/>
            <person name="Sun Y."/>
            <person name="Gao Y."/>
            <person name="Zhang L."/>
            <person name="Li S."/>
            <person name="Dai H."/>
            <person name="Hamel J.F."/>
            <person name="Liu C."/>
            <person name="Yu Y."/>
            <person name="Liu S."/>
            <person name="Lin W."/>
            <person name="Guo K."/>
            <person name="Jin S."/>
            <person name="Xu P."/>
            <person name="Storey K.B."/>
            <person name="Huan P."/>
            <person name="Zhang T."/>
            <person name="Zhou Y."/>
            <person name="Zhang J."/>
            <person name="Lin C."/>
            <person name="Li X."/>
            <person name="Xing L."/>
            <person name="Huo D."/>
            <person name="Sun M."/>
            <person name="Wang L."/>
            <person name="Mercier A."/>
            <person name="Li F."/>
            <person name="Yang H."/>
            <person name="Xiang J."/>
        </authorList>
    </citation>
    <scope>NUCLEOTIDE SEQUENCE [LARGE SCALE GENOMIC DNA]</scope>
    <source>
        <strain evidence="12">Shaxun</strain>
        <tissue evidence="12">Muscle</tissue>
    </source>
</reference>
<dbReference type="CDD" id="cd18787">
    <property type="entry name" value="SF2_C_DEAD"/>
    <property type="match status" value="1"/>
</dbReference>
<dbReference type="GO" id="GO:0005524">
    <property type="term" value="F:ATP binding"/>
    <property type="evidence" value="ECO:0007669"/>
    <property type="project" value="UniProtKB-KW"/>
</dbReference>
<dbReference type="PANTHER" id="PTHR47958">
    <property type="entry name" value="ATP-DEPENDENT RNA HELICASE DBP3"/>
    <property type="match status" value="1"/>
</dbReference>
<dbReference type="CDD" id="cd00105">
    <property type="entry name" value="KH-I"/>
    <property type="match status" value="1"/>
</dbReference>
<evidence type="ECO:0000313" key="13">
    <source>
        <dbReference type="Proteomes" id="UP000230750"/>
    </source>
</evidence>
<feature type="compositionally biased region" description="Basic and acidic residues" evidence="9">
    <location>
        <begin position="174"/>
        <end position="185"/>
    </location>
</feature>
<evidence type="ECO:0000256" key="1">
    <source>
        <dbReference type="ARBA" id="ARBA00012552"/>
    </source>
</evidence>
<dbReference type="Gene3D" id="3.40.50.300">
    <property type="entry name" value="P-loop containing nucleotide triphosphate hydrolases"/>
    <property type="match status" value="2"/>
</dbReference>
<dbReference type="InterPro" id="IPR004088">
    <property type="entry name" value="KH_dom_type_1"/>
</dbReference>
<dbReference type="PROSITE" id="PS51194">
    <property type="entry name" value="HELICASE_CTER"/>
    <property type="match status" value="1"/>
</dbReference>
<dbReference type="GO" id="GO:0003724">
    <property type="term" value="F:RNA helicase activity"/>
    <property type="evidence" value="ECO:0007669"/>
    <property type="project" value="UniProtKB-EC"/>
</dbReference>
<dbReference type="GO" id="GO:0016787">
    <property type="term" value="F:hydrolase activity"/>
    <property type="evidence" value="ECO:0007669"/>
    <property type="project" value="UniProtKB-KW"/>
</dbReference>
<dbReference type="InterPro" id="IPR027417">
    <property type="entry name" value="P-loop_NTPase"/>
</dbReference>
<dbReference type="EC" id="3.6.4.13" evidence="1"/>
<dbReference type="PROSITE" id="PS51192">
    <property type="entry name" value="HELICASE_ATP_BIND_1"/>
    <property type="match status" value="1"/>
</dbReference>
<accession>A0A2G8JNI2</accession>
<name>A0A2G8JNI2_STIJA</name>
<keyword evidence="2 8" id="KW-0547">Nucleotide-binding</keyword>
<dbReference type="Pfam" id="PF00013">
    <property type="entry name" value="KH_1"/>
    <property type="match status" value="2"/>
</dbReference>
<dbReference type="SUPFAM" id="SSF52540">
    <property type="entry name" value="P-loop containing nucleoside triphosphate hydrolases"/>
    <property type="match status" value="2"/>
</dbReference>
<feature type="region of interest" description="Disordered" evidence="9">
    <location>
        <begin position="138"/>
        <end position="233"/>
    </location>
</feature>
<dbReference type="InterPro" id="IPR000629">
    <property type="entry name" value="RNA-helicase_DEAD-box_CS"/>
</dbReference>
<keyword evidence="5 8" id="KW-0067">ATP-binding</keyword>
<proteinExistence type="inferred from homology"/>
<feature type="compositionally biased region" description="Polar residues" evidence="9">
    <location>
        <begin position="13"/>
        <end position="39"/>
    </location>
</feature>
<dbReference type="InterPro" id="IPR011545">
    <property type="entry name" value="DEAD/DEAH_box_helicase_dom"/>
</dbReference>
<evidence type="ECO:0000256" key="3">
    <source>
        <dbReference type="ARBA" id="ARBA00022801"/>
    </source>
</evidence>
<dbReference type="InterPro" id="IPR001650">
    <property type="entry name" value="Helicase_C-like"/>
</dbReference>
<feature type="domain" description="Helicase ATP-binding" evidence="10">
    <location>
        <begin position="415"/>
        <end position="590"/>
    </location>
</feature>
<dbReference type="Gene3D" id="3.30.1370.10">
    <property type="entry name" value="K Homology domain, type 1"/>
    <property type="match status" value="2"/>
</dbReference>
<feature type="compositionally biased region" description="Low complexity" evidence="9">
    <location>
        <begin position="186"/>
        <end position="199"/>
    </location>
</feature>
<dbReference type="FunFam" id="3.40.50.300:FF:000079">
    <property type="entry name" value="probable ATP-dependent RNA helicase DDX17"/>
    <property type="match status" value="1"/>
</dbReference>
<sequence length="724" mass="81285">MEEDWDLEISLGDQFQKQVNIQPTVNSNPEYRDTPQSYRPTRGGFNSDRPRTYNRSTQDRSRHQPNGWDNNSSSSLRPGRGRGRGSALERPHQGSRQRSDRFGNETEETDGSENVVITVPSQMVGRIIGRQGSKIRELQETSGATIQVERNSSGEDTEVTISGDPSAVQTAKQLIDDLTKPREYSSSRGDNSYGSSYRNSSRDQRPNRTTDNWGGDTQGNAEGSTGGSTEQMSITNDHVNKLSGRNMFRIKEIESGCGVKLKIWHEYSDGYNTTVDITGSTESIAKAKEMINNLLNPSFGRGGFMDSDRTNIDWDALNKAAKERELARWADAVPIIKDFYHENPQIAAMTPEEIEDAREKLGVIVKDQIEEGSSTRKIPNPIQTFEDAFQDYPDILREMKKQKFEKPSPIQCQGWPVALKGYDLIGIAQTGSGKTLAFLLPGLIHIDLQPTPRAQRGGPNVLVLSPTRELALQIESEVRKYSYKGIKCVCVYGGGDRRKQIDVVTKGVEIIIATPGRLNDLIQNQFVNVESVTMLVLDEADRMLDMGFEPQILKILLDVRPDRQTIMTSATWPPGVRRLSQKYMKDPIFVNVGSLDLSACHSVTQLVDFVEEEEKKDRLMDFIENMSETDKVLVFVGRKVTAENLSCDMFMADINVQCIHGNREQYDREQALDDFRTGYARILIATDVASRGLDIVDITHVLNYDCPNHIEEYVHRVGRTGRAG</sequence>
<dbReference type="GO" id="GO:0003723">
    <property type="term" value="F:RNA binding"/>
    <property type="evidence" value="ECO:0007669"/>
    <property type="project" value="UniProtKB-UniRule"/>
</dbReference>
<keyword evidence="13" id="KW-1185">Reference proteome</keyword>
<dbReference type="STRING" id="307972.A0A2G8JNI2"/>
<evidence type="ECO:0000256" key="4">
    <source>
        <dbReference type="ARBA" id="ARBA00022806"/>
    </source>
</evidence>
<dbReference type="InterPro" id="IPR036612">
    <property type="entry name" value="KH_dom_type_1_sf"/>
</dbReference>
<dbReference type="Pfam" id="PF00271">
    <property type="entry name" value="Helicase_C"/>
    <property type="match status" value="1"/>
</dbReference>
<dbReference type="EMBL" id="MRZV01001524">
    <property type="protein sequence ID" value="PIK37297.1"/>
    <property type="molecule type" value="Genomic_DNA"/>
</dbReference>